<dbReference type="InterPro" id="IPR036291">
    <property type="entry name" value="NAD(P)-bd_dom_sf"/>
</dbReference>
<accession>A0A381Q552</accession>
<reference evidence="2" key="1">
    <citation type="submission" date="2018-05" db="EMBL/GenBank/DDBJ databases">
        <authorList>
            <person name="Lanie J.A."/>
            <person name="Ng W.-L."/>
            <person name="Kazmierczak K.M."/>
            <person name="Andrzejewski T.M."/>
            <person name="Davidsen T.M."/>
            <person name="Wayne K.J."/>
            <person name="Tettelin H."/>
            <person name="Glass J.I."/>
            <person name="Rusch D."/>
            <person name="Podicherti R."/>
            <person name="Tsui H.-C.T."/>
            <person name="Winkler M.E."/>
        </authorList>
    </citation>
    <scope>NUCLEOTIDE SEQUENCE</scope>
</reference>
<dbReference type="PROSITE" id="PS00061">
    <property type="entry name" value="ADH_SHORT"/>
    <property type="match status" value="1"/>
</dbReference>
<dbReference type="PRINTS" id="PR00080">
    <property type="entry name" value="SDRFAMILY"/>
</dbReference>
<protein>
    <recommendedName>
        <fullName evidence="3">2-deoxy-D-gluconate 3-dehydrogenase</fullName>
    </recommendedName>
</protein>
<dbReference type="AlphaFoldDB" id="A0A381Q552"/>
<evidence type="ECO:0000313" key="2">
    <source>
        <dbReference type="EMBL" id="SUZ74475.1"/>
    </source>
</evidence>
<name>A0A381Q552_9ZZZZ</name>
<evidence type="ECO:0008006" key="3">
    <source>
        <dbReference type="Google" id="ProtNLM"/>
    </source>
</evidence>
<dbReference type="Pfam" id="PF13561">
    <property type="entry name" value="adh_short_C2"/>
    <property type="match status" value="1"/>
</dbReference>
<organism evidence="2">
    <name type="scientific">marine metagenome</name>
    <dbReference type="NCBI Taxonomy" id="408172"/>
    <lineage>
        <taxon>unclassified sequences</taxon>
        <taxon>metagenomes</taxon>
        <taxon>ecological metagenomes</taxon>
    </lineage>
</organism>
<sequence length="221" mass="24441">MALAARRKEKLEETKNDLEKGSQKVEIFSLDVTKEESIAECLKSIKKRMGDIDILVNNSGVTIVGAVDSHTTNEWDNVMDTNLRGPWVLSKNWLHQRLEEKKKGGVIINVSSITGDNPQKGNGIYAASKSGLSHLTRQMALEWAKYGVRVNSIAPGYIRTNLNSDFVDSDLSNDMIRRIPMRRLGKIHEIDGPILLLASEAGSYITGSTLVVDGGHLVRDL</sequence>
<dbReference type="CDD" id="cd05233">
    <property type="entry name" value="SDR_c"/>
    <property type="match status" value="1"/>
</dbReference>
<dbReference type="SUPFAM" id="SSF51735">
    <property type="entry name" value="NAD(P)-binding Rossmann-fold domains"/>
    <property type="match status" value="1"/>
</dbReference>
<evidence type="ECO:0000256" key="1">
    <source>
        <dbReference type="ARBA" id="ARBA00006484"/>
    </source>
</evidence>
<gene>
    <name evidence="2" type="ORF">METZ01_LOCUS27329</name>
</gene>
<dbReference type="InterPro" id="IPR020904">
    <property type="entry name" value="Sc_DH/Rdtase_CS"/>
</dbReference>
<dbReference type="Gene3D" id="3.40.50.720">
    <property type="entry name" value="NAD(P)-binding Rossmann-like Domain"/>
    <property type="match status" value="1"/>
</dbReference>
<dbReference type="FunFam" id="3.40.50.720:FF:000084">
    <property type="entry name" value="Short-chain dehydrogenase reductase"/>
    <property type="match status" value="1"/>
</dbReference>
<proteinExistence type="inferred from homology"/>
<dbReference type="GO" id="GO:0016616">
    <property type="term" value="F:oxidoreductase activity, acting on the CH-OH group of donors, NAD or NADP as acceptor"/>
    <property type="evidence" value="ECO:0007669"/>
    <property type="project" value="TreeGrafter"/>
</dbReference>
<dbReference type="EMBL" id="UINC01001212">
    <property type="protein sequence ID" value="SUZ74475.1"/>
    <property type="molecule type" value="Genomic_DNA"/>
</dbReference>
<dbReference type="InterPro" id="IPR002347">
    <property type="entry name" value="SDR_fam"/>
</dbReference>
<dbReference type="PANTHER" id="PTHR42760">
    <property type="entry name" value="SHORT-CHAIN DEHYDROGENASES/REDUCTASES FAMILY MEMBER"/>
    <property type="match status" value="1"/>
</dbReference>
<dbReference type="PRINTS" id="PR00081">
    <property type="entry name" value="GDHRDH"/>
</dbReference>
<comment type="similarity">
    <text evidence="1">Belongs to the short-chain dehydrogenases/reductases (SDR) family.</text>
</comment>